<feature type="transmembrane region" description="Helical" evidence="5">
    <location>
        <begin position="188"/>
        <end position="209"/>
    </location>
</feature>
<protein>
    <submittedName>
        <fullName evidence="7">ABC transporter permease</fullName>
    </submittedName>
</protein>
<organism evidence="7 8">
    <name type="scientific">Mycoplasma zalophi</name>
    <dbReference type="NCBI Taxonomy" id="191287"/>
    <lineage>
        <taxon>Bacteria</taxon>
        <taxon>Bacillati</taxon>
        <taxon>Mycoplasmatota</taxon>
        <taxon>Mollicutes</taxon>
        <taxon>Mycoplasmataceae</taxon>
        <taxon>Mycoplasma</taxon>
    </lineage>
</organism>
<evidence type="ECO:0000256" key="2">
    <source>
        <dbReference type="ARBA" id="ARBA00022692"/>
    </source>
</evidence>
<keyword evidence="3 5" id="KW-1133">Transmembrane helix</keyword>
<dbReference type="EMBL" id="JAHMHH010000001">
    <property type="protein sequence ID" value="MBU4692164.1"/>
    <property type="molecule type" value="Genomic_DNA"/>
</dbReference>
<sequence length="286" mass="32411">MTSQLWHLYKRHFLIFIKDKKRIFFTFMSPMIVFLCFILFARAIYKAQLPEMVPDNIKNQYADINLMIGLLSVTTFTSAISLSSVMISDAEKKILNDLYMTPVKSSIVRVSYLLFNIFLNIIITTLMYLVSIIWMLIDKTFTVNGIKSIDVEKGFYIFIFIIVGCLLNSSIFVFLLSFLKSSSAFSPISAALSAIAGFLIGAFVPLQTFPRGIAEISSLIPSTQISNLIKHFALEGLGISGQTNTTKEFIILFGQDIEWWGSFIYVSSWIIAISMLNLFVQNSKRK</sequence>
<evidence type="ECO:0000256" key="1">
    <source>
        <dbReference type="ARBA" id="ARBA00004141"/>
    </source>
</evidence>
<accession>A0ABS6DPB5</accession>
<keyword evidence="8" id="KW-1185">Reference proteome</keyword>
<dbReference type="InterPro" id="IPR051784">
    <property type="entry name" value="Nod_factor_ABC_transporter"/>
</dbReference>
<keyword evidence="4 5" id="KW-0472">Membrane</keyword>
<feature type="transmembrane region" description="Helical" evidence="5">
    <location>
        <begin position="64"/>
        <end position="87"/>
    </location>
</feature>
<evidence type="ECO:0000313" key="7">
    <source>
        <dbReference type="EMBL" id="MBU4692164.1"/>
    </source>
</evidence>
<dbReference type="PANTHER" id="PTHR43229">
    <property type="entry name" value="NODULATION PROTEIN J"/>
    <property type="match status" value="1"/>
</dbReference>
<name>A0ABS6DPB5_9MOLU</name>
<keyword evidence="2 5" id="KW-0812">Transmembrane</keyword>
<feature type="transmembrane region" description="Helical" evidence="5">
    <location>
        <begin position="259"/>
        <end position="280"/>
    </location>
</feature>
<comment type="caution">
    <text evidence="7">The sequence shown here is derived from an EMBL/GenBank/DDBJ whole genome shotgun (WGS) entry which is preliminary data.</text>
</comment>
<evidence type="ECO:0000256" key="4">
    <source>
        <dbReference type="ARBA" id="ARBA00023136"/>
    </source>
</evidence>
<dbReference type="Pfam" id="PF01061">
    <property type="entry name" value="ABC2_membrane"/>
    <property type="match status" value="1"/>
</dbReference>
<feature type="transmembrane region" description="Helical" evidence="5">
    <location>
        <begin position="107"/>
        <end position="135"/>
    </location>
</feature>
<dbReference type="RefSeq" id="WP_216488500.1">
    <property type="nucleotide sequence ID" value="NZ_JAHMHH010000001.1"/>
</dbReference>
<proteinExistence type="predicted"/>
<evidence type="ECO:0000313" key="8">
    <source>
        <dbReference type="Proteomes" id="UP000718793"/>
    </source>
</evidence>
<reference evidence="7" key="1">
    <citation type="submission" date="2021-06" db="EMBL/GenBank/DDBJ databases">
        <title>Novel Mycoplasma species detected in California sea lions (Zalophus californianus) from the USA.</title>
        <authorList>
            <person name="Volokhov D.V."/>
            <person name="Furtak V.A."/>
            <person name="Zagorodnyaya T.A."/>
        </authorList>
    </citation>
    <scope>NUCLEOTIDE SEQUENCE [LARGE SCALE GENOMIC DNA]</scope>
    <source>
        <strain evidence="7">CSL 5346</strain>
    </source>
</reference>
<dbReference type="InterPro" id="IPR013525">
    <property type="entry name" value="ABC2_TM"/>
</dbReference>
<evidence type="ECO:0000256" key="5">
    <source>
        <dbReference type="SAM" id="Phobius"/>
    </source>
</evidence>
<evidence type="ECO:0000256" key="3">
    <source>
        <dbReference type="ARBA" id="ARBA00022989"/>
    </source>
</evidence>
<gene>
    <name evidence="7" type="ORF">KQ875_00945</name>
</gene>
<evidence type="ECO:0000259" key="6">
    <source>
        <dbReference type="Pfam" id="PF01061"/>
    </source>
</evidence>
<dbReference type="PANTHER" id="PTHR43229:SF3">
    <property type="entry name" value="ABC-TYPE MULTIDRUG TRANSPORT SYSTEM, PERMEASE COMPONENT"/>
    <property type="match status" value="1"/>
</dbReference>
<comment type="subcellular location">
    <subcellularLocation>
        <location evidence="1">Membrane</location>
        <topology evidence="1">Multi-pass membrane protein</topology>
    </subcellularLocation>
</comment>
<feature type="transmembrane region" description="Helical" evidence="5">
    <location>
        <begin position="155"/>
        <end position="176"/>
    </location>
</feature>
<feature type="transmembrane region" description="Helical" evidence="5">
    <location>
        <begin position="23"/>
        <end position="44"/>
    </location>
</feature>
<feature type="domain" description="ABC-2 type transporter transmembrane" evidence="6">
    <location>
        <begin position="4"/>
        <end position="223"/>
    </location>
</feature>
<dbReference type="Proteomes" id="UP000718793">
    <property type="component" value="Unassembled WGS sequence"/>
</dbReference>